<dbReference type="InterPro" id="IPR051324">
    <property type="entry name" value="Stress/Tellurium_Resist"/>
</dbReference>
<evidence type="ECO:0000313" key="4">
    <source>
        <dbReference type="EMBL" id="QEV37976.1"/>
    </source>
</evidence>
<reference evidence="4 6" key="3">
    <citation type="submission" date="2017-09" db="EMBL/GenBank/DDBJ databases">
        <title>Streptomyces genome completion.</title>
        <authorList>
            <person name="Lee N."/>
            <person name="Cho B.-K."/>
        </authorList>
    </citation>
    <scope>NUCLEOTIDE SEQUENCE [LARGE SCALE GENOMIC DNA]</scope>
    <source>
        <strain evidence="4 6">ATCC 14899</strain>
    </source>
</reference>
<evidence type="ECO:0000313" key="5">
    <source>
        <dbReference type="Proteomes" id="UP000031526"/>
    </source>
</evidence>
<evidence type="ECO:0000256" key="1">
    <source>
        <dbReference type="ARBA" id="ARBA00008775"/>
    </source>
</evidence>
<dbReference type="PANTHER" id="PTHR32097:SF4">
    <property type="entry name" value="GENERAL STRESS PROTEIN 16U"/>
    <property type="match status" value="1"/>
</dbReference>
<dbReference type="EMBL" id="CP023747">
    <property type="protein sequence ID" value="QEV37976.1"/>
    <property type="molecule type" value="Genomic_DNA"/>
</dbReference>
<dbReference type="PANTHER" id="PTHR32097">
    <property type="entry name" value="CAMP-BINDING PROTEIN 1-RELATED"/>
    <property type="match status" value="1"/>
</dbReference>
<reference evidence="5" key="1">
    <citation type="submission" date="2014-09" db="EMBL/GenBank/DDBJ databases">
        <title>Sequence of the Streptomyces nodosus genome.</title>
        <authorList>
            <person name="Sweeney P."/>
            <person name="Stephens N."/>
            <person name="Murphy C."/>
            <person name="Caffrey P."/>
        </authorList>
    </citation>
    <scope>NUCLEOTIDE SEQUENCE [LARGE SCALE GENOMIC DNA]</scope>
    <source>
        <strain evidence="5">ATCC 14899</strain>
    </source>
</reference>
<comment type="similarity">
    <text evidence="1">Belongs to the CAPAB/TerDEXZ family.</text>
</comment>
<dbReference type="Gene3D" id="2.60.60.30">
    <property type="entry name" value="sav2460 like domains"/>
    <property type="match status" value="1"/>
</dbReference>
<accession>A0A0B5DG17</accession>
<evidence type="ECO:0000259" key="2">
    <source>
        <dbReference type="Pfam" id="PF02342"/>
    </source>
</evidence>
<proteinExistence type="inferred from homology"/>
<organism evidence="3 5">
    <name type="scientific">Streptomyces nodosus</name>
    <dbReference type="NCBI Taxonomy" id="40318"/>
    <lineage>
        <taxon>Bacteria</taxon>
        <taxon>Bacillati</taxon>
        <taxon>Actinomycetota</taxon>
        <taxon>Actinomycetes</taxon>
        <taxon>Kitasatosporales</taxon>
        <taxon>Streptomycetaceae</taxon>
        <taxon>Streptomyces</taxon>
    </lineage>
</organism>
<name>A0A0B5DG17_9ACTN</name>
<sequence length="178" mass="19316">MGAVGSGLEKAEVRLKWDPSPLGESPRHLDIVAATYSVDDPFGRSVYVVHYDSRSPDGTINMNRHSQTGMGFGFVEVMSLEFGRLSAAYSRVVVGVIIHQEPDPRTFGDMSNAGVVVVEGYQELLTDDFSGVAAARATTVAEFTRSDSGAWEMRKMICGSDSDPAVFMSEMGTIRPRT</sequence>
<dbReference type="HOGENOM" id="CLU_1517049_0_0_11"/>
<feature type="domain" description="TerD" evidence="2">
    <location>
        <begin position="6"/>
        <end position="156"/>
    </location>
</feature>
<dbReference type="KEGG" id="snq:CP978_04995"/>
<dbReference type="AlphaFoldDB" id="A0A0B5DG17"/>
<dbReference type="Proteomes" id="UP000325763">
    <property type="component" value="Chromosome"/>
</dbReference>
<dbReference type="Proteomes" id="UP000031526">
    <property type="component" value="Chromosome"/>
</dbReference>
<reference evidence="3 5" key="2">
    <citation type="journal article" date="2016" name="Appl. Microbiol. Biotechnol.">
        <title>Exploiting the genome sequence of Streptomyces nodosus for enhanced antibiotic production.</title>
        <authorList>
            <person name="Sweeney P."/>
            <person name="Murphy C.D."/>
            <person name="Caffrey P."/>
        </authorList>
    </citation>
    <scope>NUCLEOTIDE SEQUENCE [LARGE SCALE GENOMIC DNA]</scope>
    <source>
        <strain evidence="3 5">ATCC 14899</strain>
    </source>
</reference>
<dbReference type="RefSeq" id="WP_043437867.1">
    <property type="nucleotide sequence ID" value="NZ_CP009313.1"/>
</dbReference>
<dbReference type="OrthoDB" id="3851702at2"/>
<keyword evidence="5" id="KW-1185">Reference proteome</keyword>
<evidence type="ECO:0000313" key="3">
    <source>
        <dbReference type="EMBL" id="AJE39391.1"/>
    </source>
</evidence>
<evidence type="ECO:0000313" key="6">
    <source>
        <dbReference type="Proteomes" id="UP000325763"/>
    </source>
</evidence>
<dbReference type="CDD" id="cd06974">
    <property type="entry name" value="TerD_like"/>
    <property type="match status" value="1"/>
</dbReference>
<gene>
    <name evidence="4" type="ORF">CP978_04995</name>
    <name evidence="3" type="ORF">SNOD_04605</name>
</gene>
<dbReference type="InterPro" id="IPR003325">
    <property type="entry name" value="TerD"/>
</dbReference>
<protein>
    <submittedName>
        <fullName evidence="3">TerD-family protein</fullName>
    </submittedName>
</protein>
<dbReference type="EMBL" id="CP009313">
    <property type="protein sequence ID" value="AJE39391.1"/>
    <property type="molecule type" value="Genomic_DNA"/>
</dbReference>
<dbReference type="Pfam" id="PF02342">
    <property type="entry name" value="TerD"/>
    <property type="match status" value="1"/>
</dbReference>